<proteinExistence type="predicted"/>
<evidence type="ECO:0000256" key="1">
    <source>
        <dbReference type="SAM" id="MobiDB-lite"/>
    </source>
</evidence>
<keyword evidence="3" id="KW-1185">Reference proteome</keyword>
<feature type="region of interest" description="Disordered" evidence="1">
    <location>
        <begin position="1"/>
        <end position="33"/>
    </location>
</feature>
<reference evidence="2" key="1">
    <citation type="journal article" date="2022" name="Plant J.">
        <title>Strategies of tolerance reflected in two North American maple genomes.</title>
        <authorList>
            <person name="McEvoy S.L."/>
            <person name="Sezen U.U."/>
            <person name="Trouern-Trend A."/>
            <person name="McMahon S.M."/>
            <person name="Schaberg P.G."/>
            <person name="Yang J."/>
            <person name="Wegrzyn J.L."/>
            <person name="Swenson N.G."/>
        </authorList>
    </citation>
    <scope>NUCLEOTIDE SEQUENCE</scope>
    <source>
        <strain evidence="2">NS2018</strain>
    </source>
</reference>
<reference evidence="2" key="2">
    <citation type="submission" date="2023-06" db="EMBL/GenBank/DDBJ databases">
        <authorList>
            <person name="Swenson N.G."/>
            <person name="Wegrzyn J.L."/>
            <person name="Mcevoy S.L."/>
        </authorList>
    </citation>
    <scope>NUCLEOTIDE SEQUENCE</scope>
    <source>
        <strain evidence="2">NS2018</strain>
        <tissue evidence="2">Leaf</tissue>
    </source>
</reference>
<accession>A0AA39RYX3</accession>
<name>A0AA39RYX3_ACESA</name>
<gene>
    <name evidence="2" type="ORF">LWI29_026840</name>
</gene>
<comment type="caution">
    <text evidence="2">The sequence shown here is derived from an EMBL/GenBank/DDBJ whole genome shotgun (WGS) entry which is preliminary data.</text>
</comment>
<sequence>MVNVEGPNVPTDVEGTKLPTGVGPNVSTGSRPGLEAQDSLLATLPIDSPINSLSVGVSAGAGADVLSKSILPTITVSSTQ</sequence>
<protein>
    <submittedName>
        <fullName evidence="2">Uncharacterized protein</fullName>
    </submittedName>
</protein>
<dbReference type="AlphaFoldDB" id="A0AA39RYX3"/>
<organism evidence="2 3">
    <name type="scientific">Acer saccharum</name>
    <name type="common">Sugar maple</name>
    <dbReference type="NCBI Taxonomy" id="4024"/>
    <lineage>
        <taxon>Eukaryota</taxon>
        <taxon>Viridiplantae</taxon>
        <taxon>Streptophyta</taxon>
        <taxon>Embryophyta</taxon>
        <taxon>Tracheophyta</taxon>
        <taxon>Spermatophyta</taxon>
        <taxon>Magnoliopsida</taxon>
        <taxon>eudicotyledons</taxon>
        <taxon>Gunneridae</taxon>
        <taxon>Pentapetalae</taxon>
        <taxon>rosids</taxon>
        <taxon>malvids</taxon>
        <taxon>Sapindales</taxon>
        <taxon>Sapindaceae</taxon>
        <taxon>Hippocastanoideae</taxon>
        <taxon>Acereae</taxon>
        <taxon>Acer</taxon>
    </lineage>
</organism>
<evidence type="ECO:0000313" key="2">
    <source>
        <dbReference type="EMBL" id="KAK0585322.1"/>
    </source>
</evidence>
<dbReference type="EMBL" id="JAUESC010000383">
    <property type="protein sequence ID" value="KAK0585322.1"/>
    <property type="molecule type" value="Genomic_DNA"/>
</dbReference>
<evidence type="ECO:0000313" key="3">
    <source>
        <dbReference type="Proteomes" id="UP001168877"/>
    </source>
</evidence>
<dbReference type="Proteomes" id="UP001168877">
    <property type="component" value="Unassembled WGS sequence"/>
</dbReference>